<feature type="transmembrane region" description="Helical" evidence="1">
    <location>
        <begin position="233"/>
        <end position="250"/>
    </location>
</feature>
<feature type="transmembrane region" description="Helical" evidence="1">
    <location>
        <begin position="308"/>
        <end position="324"/>
    </location>
</feature>
<feature type="transmembrane region" description="Helical" evidence="1">
    <location>
        <begin position="285"/>
        <end position="302"/>
    </location>
</feature>
<gene>
    <name evidence="2" type="ORF">A3B74_03200</name>
</gene>
<dbReference type="Proteomes" id="UP000177165">
    <property type="component" value="Unassembled WGS sequence"/>
</dbReference>
<evidence type="ECO:0000256" key="1">
    <source>
        <dbReference type="SAM" id="Phobius"/>
    </source>
</evidence>
<feature type="transmembrane region" description="Helical" evidence="1">
    <location>
        <begin position="256"/>
        <end position="273"/>
    </location>
</feature>
<evidence type="ECO:0000313" key="2">
    <source>
        <dbReference type="EMBL" id="OGY78770.1"/>
    </source>
</evidence>
<keyword evidence="1" id="KW-0472">Membrane</keyword>
<reference evidence="2 3" key="1">
    <citation type="journal article" date="2016" name="Nat. Commun.">
        <title>Thousands of microbial genomes shed light on interconnected biogeochemical processes in an aquifer system.</title>
        <authorList>
            <person name="Anantharaman K."/>
            <person name="Brown C.T."/>
            <person name="Hug L.A."/>
            <person name="Sharon I."/>
            <person name="Castelle C.J."/>
            <person name="Probst A.J."/>
            <person name="Thomas B.C."/>
            <person name="Singh A."/>
            <person name="Wilkins M.J."/>
            <person name="Karaoz U."/>
            <person name="Brodie E.L."/>
            <person name="Williams K.H."/>
            <person name="Hubbard S.S."/>
            <person name="Banfield J.F."/>
        </authorList>
    </citation>
    <scope>NUCLEOTIDE SEQUENCE [LARGE SCALE GENOMIC DNA]</scope>
</reference>
<organism evidence="2 3">
    <name type="scientific">Candidatus Kerfeldbacteria bacterium RIFCSPHIGHO2_02_FULL_42_14</name>
    <dbReference type="NCBI Taxonomy" id="1798540"/>
    <lineage>
        <taxon>Bacteria</taxon>
        <taxon>Candidatus Kerfeldiibacteriota</taxon>
    </lineage>
</organism>
<dbReference type="EMBL" id="MHKB01000012">
    <property type="protein sequence ID" value="OGY78770.1"/>
    <property type="molecule type" value="Genomic_DNA"/>
</dbReference>
<feature type="transmembrane region" description="Helical" evidence="1">
    <location>
        <begin position="202"/>
        <end position="221"/>
    </location>
</feature>
<feature type="transmembrane region" description="Helical" evidence="1">
    <location>
        <begin position="157"/>
        <end position="182"/>
    </location>
</feature>
<feature type="transmembrane region" description="Helical" evidence="1">
    <location>
        <begin position="86"/>
        <end position="104"/>
    </location>
</feature>
<sequence>MKIWLERKDTITQAFVIVSVYAILSFINLRSKLASTPAWFNGMLSENHELLLQSVYTNNEQSRILQYLIPEFLHRLFNIAIEHAYIFQRWFFIFLAFCFFHIYLKKWFHETTAFAGVTLLAALMPLVYFNHLQESAPLMLLTFLLGLWAIRERKHRLFLFILIIGILNNETSLILILAYFAYQLPQRLKDLTYLSLTKILGKTFLVSLPATIVLVSIRWLTRENPHLGTPWKLPYNVVGMLSNLTNLNIFELHRAVYLYPIFLFGLLWIYSFLHFKSKPLFLRRATFLIPFFIAGNMLTGNIYEARQMLPLGFIIIPLALWNLFPRDTHAPTHSHTLTKATKEVD</sequence>
<keyword evidence="1" id="KW-0812">Transmembrane</keyword>
<feature type="transmembrane region" description="Helical" evidence="1">
    <location>
        <begin position="12"/>
        <end position="29"/>
    </location>
</feature>
<proteinExistence type="predicted"/>
<comment type="caution">
    <text evidence="2">The sequence shown here is derived from an EMBL/GenBank/DDBJ whole genome shotgun (WGS) entry which is preliminary data.</text>
</comment>
<dbReference type="STRING" id="1798540.A3B74_03200"/>
<evidence type="ECO:0000313" key="3">
    <source>
        <dbReference type="Proteomes" id="UP000177165"/>
    </source>
</evidence>
<name>A0A1G2ARW8_9BACT</name>
<keyword evidence="1" id="KW-1133">Transmembrane helix</keyword>
<evidence type="ECO:0008006" key="4">
    <source>
        <dbReference type="Google" id="ProtNLM"/>
    </source>
</evidence>
<accession>A0A1G2ARW8</accession>
<dbReference type="AlphaFoldDB" id="A0A1G2ARW8"/>
<feature type="transmembrane region" description="Helical" evidence="1">
    <location>
        <begin position="135"/>
        <end position="150"/>
    </location>
</feature>
<protein>
    <recommendedName>
        <fullName evidence="4">Glycosyltransferase RgtA/B/C/D-like domain-containing protein</fullName>
    </recommendedName>
</protein>